<comment type="caution">
    <text evidence="1">The sequence shown here is derived from an EMBL/GenBank/DDBJ whole genome shotgun (WGS) entry which is preliminary data.</text>
</comment>
<keyword evidence="2" id="KW-1185">Reference proteome</keyword>
<reference evidence="1 2" key="1">
    <citation type="submission" date="2020-04" db="EMBL/GenBank/DDBJ databases">
        <title>Paraburkholderia sp. RP-4-7 isolated from soil.</title>
        <authorList>
            <person name="Dahal R.H."/>
        </authorList>
    </citation>
    <scope>NUCLEOTIDE SEQUENCE [LARGE SCALE GENOMIC DNA]</scope>
    <source>
        <strain evidence="1 2">RP-4-7</strain>
    </source>
</reference>
<protein>
    <submittedName>
        <fullName evidence="1">ISKra4 family transposase</fullName>
    </submittedName>
</protein>
<gene>
    <name evidence="1" type="ORF">HHL24_41790</name>
</gene>
<dbReference type="RefSeq" id="WP_169491110.1">
    <property type="nucleotide sequence ID" value="NZ_JABBGJ010000085.1"/>
</dbReference>
<evidence type="ECO:0000313" key="1">
    <source>
        <dbReference type="EMBL" id="NMM04365.1"/>
    </source>
</evidence>
<accession>A0A848IW82</accession>
<dbReference type="AlphaFoldDB" id="A0A848IW82"/>
<organism evidence="1 2">
    <name type="scientific">Paraburkholderia polaris</name>
    <dbReference type="NCBI Taxonomy" id="2728848"/>
    <lineage>
        <taxon>Bacteria</taxon>
        <taxon>Pseudomonadati</taxon>
        <taxon>Pseudomonadota</taxon>
        <taxon>Betaproteobacteria</taxon>
        <taxon>Burkholderiales</taxon>
        <taxon>Burkholderiaceae</taxon>
        <taxon>Paraburkholderia</taxon>
    </lineage>
</organism>
<sequence>MELHWKILLQRQGTDQPIPICLVKRPVNGATPADFGLSLAEARQLLATLQQLVTQDQINAYDKLRRNCRECGRYRRIKDWRPRTFSTALGRVQVKVPRVVSCLCTPEPYDDNGNSISLRSSECSIEPLLPTRRTPELAYLCAKHGASVSYREAARSVADLAGLPKLSHTTVRKDTVQCGEYVENEQFRIGWLAGGRKRNHASHLRIAIDGTVLSANQFQEVRKFEVIAGRVERDGQMARRFVSALQRPSLTRVLVAGALDQCGWVPTTLIDVISDGARGMRSLVTSIAPRVSPRILDWFHISMKMQAIRSSIRAYNYFSRRPEIMLRSERLLVRVRDALWRGRAETAIEMLRTLATSLAIAAEELTFFYQLASGTAYRATVRLLTFLEHNRKDLVDYQRARMEGRRVSSASAESVMNHLINRRLSKRQQMRWSMKGAHYLLQTRVELLDGRLERCFLKRYPHFKSPEVVRR</sequence>
<dbReference type="Proteomes" id="UP000544134">
    <property type="component" value="Unassembled WGS sequence"/>
</dbReference>
<evidence type="ECO:0000313" key="2">
    <source>
        <dbReference type="Proteomes" id="UP000544134"/>
    </source>
</evidence>
<dbReference type="NCBIfam" id="NF033572">
    <property type="entry name" value="transpos_ISKra4"/>
    <property type="match status" value="1"/>
</dbReference>
<name>A0A848IW82_9BURK</name>
<dbReference type="EMBL" id="JABBGJ010000085">
    <property type="protein sequence ID" value="NMM04365.1"/>
    <property type="molecule type" value="Genomic_DNA"/>
</dbReference>
<proteinExistence type="predicted"/>